<feature type="transmembrane region" description="Helical" evidence="6">
    <location>
        <begin position="976"/>
        <end position="1001"/>
    </location>
</feature>
<keyword evidence="9" id="KW-1185">Reference proteome</keyword>
<feature type="transmembrane region" description="Helical" evidence="6">
    <location>
        <begin position="426"/>
        <end position="450"/>
    </location>
</feature>
<feature type="transmembrane region" description="Helical" evidence="6">
    <location>
        <begin position="879"/>
        <end position="903"/>
    </location>
</feature>
<feature type="transmembrane region" description="Helical" evidence="6">
    <location>
        <begin position="349"/>
        <end position="371"/>
    </location>
</feature>
<evidence type="ECO:0000256" key="4">
    <source>
        <dbReference type="ARBA" id="ARBA00022989"/>
    </source>
</evidence>
<evidence type="ECO:0000256" key="6">
    <source>
        <dbReference type="SAM" id="Phobius"/>
    </source>
</evidence>
<evidence type="ECO:0000313" key="8">
    <source>
        <dbReference type="EMBL" id="GAA3713470.1"/>
    </source>
</evidence>
<feature type="transmembrane region" description="Helical" evidence="6">
    <location>
        <begin position="303"/>
        <end position="329"/>
    </location>
</feature>
<accession>A0ABP7E2N3</accession>
<dbReference type="EMBL" id="BAAAYX010000014">
    <property type="protein sequence ID" value="GAA3713470.1"/>
    <property type="molecule type" value="Genomic_DNA"/>
</dbReference>
<reference evidence="9" key="1">
    <citation type="journal article" date="2019" name="Int. J. Syst. Evol. Microbiol.">
        <title>The Global Catalogue of Microorganisms (GCM) 10K type strain sequencing project: providing services to taxonomists for standard genome sequencing and annotation.</title>
        <authorList>
            <consortium name="The Broad Institute Genomics Platform"/>
            <consortium name="The Broad Institute Genome Sequencing Center for Infectious Disease"/>
            <person name="Wu L."/>
            <person name="Ma J."/>
        </authorList>
    </citation>
    <scope>NUCLEOTIDE SEQUENCE [LARGE SCALE GENOMIC DNA]</scope>
    <source>
        <strain evidence="9">JCM 16548</strain>
    </source>
</reference>
<comment type="subcellular location">
    <subcellularLocation>
        <location evidence="1">Cell membrane</location>
        <topology evidence="1">Multi-pass membrane protein</topology>
    </subcellularLocation>
</comment>
<feature type="domain" description="ABC3 transporter permease C-terminal" evidence="7">
    <location>
        <begin position="884"/>
        <end position="999"/>
    </location>
</feature>
<feature type="transmembrane region" description="Helical" evidence="6">
    <location>
        <begin position="477"/>
        <end position="498"/>
    </location>
</feature>
<feature type="transmembrane region" description="Helical" evidence="6">
    <location>
        <begin position="258"/>
        <end position="282"/>
    </location>
</feature>
<evidence type="ECO:0000256" key="2">
    <source>
        <dbReference type="ARBA" id="ARBA00022475"/>
    </source>
</evidence>
<gene>
    <name evidence="8" type="ORF">GCM10022204_35710</name>
</gene>
<feature type="transmembrane region" description="Helical" evidence="6">
    <location>
        <begin position="933"/>
        <end position="956"/>
    </location>
</feature>
<keyword evidence="2" id="KW-1003">Cell membrane</keyword>
<evidence type="ECO:0000259" key="7">
    <source>
        <dbReference type="Pfam" id="PF02687"/>
    </source>
</evidence>
<comment type="caution">
    <text evidence="8">The sequence shown here is derived from an EMBL/GenBank/DDBJ whole genome shotgun (WGS) entry which is preliminary data.</text>
</comment>
<protein>
    <recommendedName>
        <fullName evidence="7">ABC3 transporter permease C-terminal domain-containing protein</fullName>
    </recommendedName>
</protein>
<keyword evidence="4 6" id="KW-1133">Transmembrane helix</keyword>
<keyword evidence="5 6" id="KW-0472">Membrane</keyword>
<evidence type="ECO:0000256" key="3">
    <source>
        <dbReference type="ARBA" id="ARBA00022692"/>
    </source>
</evidence>
<evidence type="ECO:0000313" key="9">
    <source>
        <dbReference type="Proteomes" id="UP001500051"/>
    </source>
</evidence>
<sequence length="1009" mass="103654">MTAMLGPLLVRAVDQSTLTDALETGGLEGSSLSVSSDVGAGESHDAARVPVDDALAVLSAGAAASLWQPPVTLVRSTTIVIWSPGAGALGTNAQVNGVDDRCDGYVISAGSCPAVKSQVMLSAVDARRQQVEVGDRIRFSLARADDVGVTVVGLYDAAASTSTAGLVRPGTTAGVLAGIKGDALVMSNAQLADLPLPVQVTARSTLQPGLDLAELPALLESIDATKAAVNRQDRLLALRSELPDTLTRVTAQAGAAQVLILVTGVQALFLAVYALAIVLQRVGRARAAEWSVGRLRGVPRRRWLGSVYTEPLIALLLGLPLGFVAGTAVARWGVDWALRPGTPVEPWRAPVLASASAATVIAVVALVAVSLRSLRQPLAELVQQQAEARRLGVVGAVVHAGVLLLAVASLYQLVSGGLLGATGGQLGLLAPGLLALAVAMLAVRLAVLVVSRITTRPPRTLASLVVGRHAARSPSTLNPAMIIAVGVALAVFATQVLALSVRNQGLRADATTGADTVLTVSVPRDGDLLTAVRAADPSGRYAMAVQESAVGEFSGSARLIAVDSTRLAAVAAWSPEWAGVADVAGALRGTVTPAIGLRGSRIEVDLTDVLAEPLVLPDPTAPNAVDPAPPPTLVVTVETGGSWRSVTLGQLDRATRPTTQRLTAALPCADTCRLVGIGLQARTNQPYRVGLTVAAIGTDRQPTADSRGWLRAADRWREQSANQTVSEQVTSAVPEPGPAGLTIRALDRRGSGLTTVSPTDTADPLPAVLAPGTSVEPVPGQEGVGYGTGLDGQQQKLQVVGRAAILPRALDTGVLVDLANAQGLSDPAASQTVDEVWLAPDAPAAVEQRLVQEGLSVERRESLTAERTALENQATTRGAAVAVTISAAALLLSLLALVAARWADAGHRTADWRALREAGVRPGRLRRLVALEIAVPAVVAVLVGLLTGAVAAVVAAPRLPLVDLSAAGPPLDLRLAWEPIAAIGVGAVVVIAVIALLGALAEIRPRRWR</sequence>
<name>A0ABP7E2N3_9ACTN</name>
<dbReference type="Pfam" id="PF02687">
    <property type="entry name" value="FtsX"/>
    <property type="match status" value="1"/>
</dbReference>
<organism evidence="8 9">
    <name type="scientific">Microlunatus aurantiacus</name>
    <dbReference type="NCBI Taxonomy" id="446786"/>
    <lineage>
        <taxon>Bacteria</taxon>
        <taxon>Bacillati</taxon>
        <taxon>Actinomycetota</taxon>
        <taxon>Actinomycetes</taxon>
        <taxon>Propionibacteriales</taxon>
        <taxon>Propionibacteriaceae</taxon>
        <taxon>Microlunatus</taxon>
    </lineage>
</organism>
<feature type="transmembrane region" description="Helical" evidence="6">
    <location>
        <begin position="391"/>
        <end position="414"/>
    </location>
</feature>
<dbReference type="Proteomes" id="UP001500051">
    <property type="component" value="Unassembled WGS sequence"/>
</dbReference>
<evidence type="ECO:0000256" key="5">
    <source>
        <dbReference type="ARBA" id="ARBA00023136"/>
    </source>
</evidence>
<proteinExistence type="predicted"/>
<dbReference type="InterPro" id="IPR003838">
    <property type="entry name" value="ABC3_permease_C"/>
</dbReference>
<evidence type="ECO:0000256" key="1">
    <source>
        <dbReference type="ARBA" id="ARBA00004651"/>
    </source>
</evidence>
<keyword evidence="3 6" id="KW-0812">Transmembrane</keyword>